<feature type="region of interest" description="Disordered" evidence="2">
    <location>
        <begin position="168"/>
        <end position="225"/>
    </location>
</feature>
<dbReference type="Pfam" id="PF01471">
    <property type="entry name" value="PG_binding_1"/>
    <property type="match status" value="2"/>
</dbReference>
<dbReference type="InterPro" id="IPR002477">
    <property type="entry name" value="Peptidoglycan-bd-like"/>
</dbReference>
<evidence type="ECO:0000256" key="3">
    <source>
        <dbReference type="SAM" id="SignalP"/>
    </source>
</evidence>
<dbReference type="InterPro" id="IPR036366">
    <property type="entry name" value="PGBDSf"/>
</dbReference>
<keyword evidence="7" id="KW-1185">Reference proteome</keyword>
<accession>A0ABS2PIV8</accession>
<evidence type="ECO:0000313" key="6">
    <source>
        <dbReference type="EMBL" id="MBM7635026.1"/>
    </source>
</evidence>
<comment type="caution">
    <text evidence="6">The sequence shown here is derived from an EMBL/GenBank/DDBJ whole genome shotgun (WGS) entry which is preliminary data.</text>
</comment>
<dbReference type="Gene3D" id="1.10.101.10">
    <property type="entry name" value="PGBD-like superfamily/PGBD"/>
    <property type="match status" value="2"/>
</dbReference>
<gene>
    <name evidence="6" type="ORF">JOD17_004169</name>
</gene>
<name>A0ABS2PIV8_9BACL</name>
<dbReference type="PANTHER" id="PTHR39160">
    <property type="entry name" value="CELL WALL-BINDING PROTEIN YOCH"/>
    <property type="match status" value="1"/>
</dbReference>
<feature type="compositionally biased region" description="Basic and acidic residues" evidence="2">
    <location>
        <begin position="173"/>
        <end position="183"/>
    </location>
</feature>
<evidence type="ECO:0000256" key="2">
    <source>
        <dbReference type="SAM" id="MobiDB-lite"/>
    </source>
</evidence>
<dbReference type="InterPro" id="IPR036365">
    <property type="entry name" value="PGBD-like_sf"/>
</dbReference>
<dbReference type="Pfam" id="PF06725">
    <property type="entry name" value="3D"/>
    <property type="match status" value="1"/>
</dbReference>
<evidence type="ECO:0000313" key="7">
    <source>
        <dbReference type="Proteomes" id="UP000741863"/>
    </source>
</evidence>
<evidence type="ECO:0000259" key="4">
    <source>
        <dbReference type="Pfam" id="PF01471"/>
    </source>
</evidence>
<feature type="chain" id="PRO_5047447202" evidence="3">
    <location>
        <begin position="32"/>
        <end position="318"/>
    </location>
</feature>
<feature type="domain" description="Peptidoglycan binding-like" evidence="4">
    <location>
        <begin position="106"/>
        <end position="161"/>
    </location>
</feature>
<organism evidence="6 7">
    <name type="scientific">Geomicrobium sediminis</name>
    <dbReference type="NCBI Taxonomy" id="1347788"/>
    <lineage>
        <taxon>Bacteria</taxon>
        <taxon>Bacillati</taxon>
        <taxon>Bacillota</taxon>
        <taxon>Bacilli</taxon>
        <taxon>Bacillales</taxon>
        <taxon>Geomicrobium</taxon>
    </lineage>
</organism>
<feature type="domain" description="Peptidoglycan binding-like" evidence="4">
    <location>
        <begin position="41"/>
        <end position="97"/>
    </location>
</feature>
<reference evidence="6 7" key="1">
    <citation type="submission" date="2021-01" db="EMBL/GenBank/DDBJ databases">
        <title>Genomic Encyclopedia of Type Strains, Phase IV (KMG-IV): sequencing the most valuable type-strain genomes for metagenomic binning, comparative biology and taxonomic classification.</title>
        <authorList>
            <person name="Goeker M."/>
        </authorList>
    </citation>
    <scope>NUCLEOTIDE SEQUENCE [LARGE SCALE GENOMIC DNA]</scope>
    <source>
        <strain evidence="6 7">DSM 25540</strain>
    </source>
</reference>
<dbReference type="InterPro" id="IPR036908">
    <property type="entry name" value="RlpA-like_sf"/>
</dbReference>
<dbReference type="SUPFAM" id="SSF50685">
    <property type="entry name" value="Barwin-like endoglucanases"/>
    <property type="match status" value="1"/>
</dbReference>
<feature type="signal peptide" evidence="3">
    <location>
        <begin position="1"/>
        <end position="31"/>
    </location>
</feature>
<dbReference type="SUPFAM" id="SSF47090">
    <property type="entry name" value="PGBD-like"/>
    <property type="match status" value="2"/>
</dbReference>
<evidence type="ECO:0000259" key="5">
    <source>
        <dbReference type="Pfam" id="PF06725"/>
    </source>
</evidence>
<dbReference type="InterPro" id="IPR051933">
    <property type="entry name" value="Resuscitation_pf_RpfB"/>
</dbReference>
<dbReference type="PANTHER" id="PTHR39160:SF6">
    <property type="entry name" value="CELL WALL-BINDING PROTEIN YOCH"/>
    <property type="match status" value="1"/>
</dbReference>
<dbReference type="CDD" id="cd22786">
    <property type="entry name" value="DPBB_YuiC-like"/>
    <property type="match status" value="1"/>
</dbReference>
<dbReference type="Gene3D" id="2.40.40.10">
    <property type="entry name" value="RlpA-like domain"/>
    <property type="match status" value="1"/>
</dbReference>
<dbReference type="Proteomes" id="UP000741863">
    <property type="component" value="Unassembled WGS sequence"/>
</dbReference>
<keyword evidence="1 3" id="KW-0732">Signal</keyword>
<dbReference type="EMBL" id="JAFBEC010000021">
    <property type="protein sequence ID" value="MBM7635026.1"/>
    <property type="molecule type" value="Genomic_DNA"/>
</dbReference>
<dbReference type="RefSeq" id="WP_204699764.1">
    <property type="nucleotide sequence ID" value="NZ_JAFBEC010000021.1"/>
</dbReference>
<proteinExistence type="predicted"/>
<sequence length="318" mass="33497">MKSIRKIAYSLGFTAFAAGFAFITAPTAADASDFNTDLENSSDVELLQETLIDKGYLNESEVTGEYDSTTTDAVQAYQSDFNLLSDGIAGTQTLGALAALSLEDEGELVEDLQSKLQNKGFDPVYVDGIFGPRTEEAVRDFQSAAGISVDGIAGPDTFGQLMYNDAPVANNNRSEEEPVAKEEEPAEETQSEETVASESTEPTESTESSSSESASSSNESPEGTTMTMEATAYTADCEGCSGITATGIDLRNDRNANVVAVDPNVIPLGSTVYVEGYGEAIAGDTGGAITGNKIDLHMATTEEALNFGRQNVEVTVLD</sequence>
<protein>
    <submittedName>
        <fullName evidence="6">3D (Asp-Asp-Asp) domain-containing protein</fullName>
    </submittedName>
</protein>
<evidence type="ECO:0000256" key="1">
    <source>
        <dbReference type="ARBA" id="ARBA00022729"/>
    </source>
</evidence>
<feature type="compositionally biased region" description="Low complexity" evidence="2">
    <location>
        <begin position="192"/>
        <end position="225"/>
    </location>
</feature>
<dbReference type="InterPro" id="IPR010611">
    <property type="entry name" value="3D_dom"/>
</dbReference>
<feature type="domain" description="3D" evidence="5">
    <location>
        <begin position="258"/>
        <end position="317"/>
    </location>
</feature>